<feature type="compositionally biased region" description="Polar residues" evidence="1">
    <location>
        <begin position="307"/>
        <end position="320"/>
    </location>
</feature>
<gene>
    <name evidence="2" type="ORF">I302_08048</name>
</gene>
<organism evidence="2">
    <name type="scientific">Kwoniella bestiolae CBS 10118</name>
    <dbReference type="NCBI Taxonomy" id="1296100"/>
    <lineage>
        <taxon>Eukaryota</taxon>
        <taxon>Fungi</taxon>
        <taxon>Dikarya</taxon>
        <taxon>Basidiomycota</taxon>
        <taxon>Agaricomycotina</taxon>
        <taxon>Tremellomycetes</taxon>
        <taxon>Tremellales</taxon>
        <taxon>Cryptococcaceae</taxon>
        <taxon>Kwoniella</taxon>
    </lineage>
</organism>
<evidence type="ECO:0000256" key="1">
    <source>
        <dbReference type="SAM" id="MobiDB-lite"/>
    </source>
</evidence>
<feature type="region of interest" description="Disordered" evidence="1">
    <location>
        <begin position="247"/>
        <end position="267"/>
    </location>
</feature>
<dbReference type="AlphaFoldDB" id="A0A1B9FUF4"/>
<feature type="region of interest" description="Disordered" evidence="1">
    <location>
        <begin position="1"/>
        <end position="72"/>
    </location>
</feature>
<dbReference type="VEuPathDB" id="FungiDB:I302_08048"/>
<dbReference type="EMBL" id="KI894025">
    <property type="protein sequence ID" value="OCF22400.1"/>
    <property type="molecule type" value="Genomic_DNA"/>
</dbReference>
<feature type="region of interest" description="Disordered" evidence="1">
    <location>
        <begin position="307"/>
        <end position="331"/>
    </location>
</feature>
<feature type="compositionally biased region" description="Polar residues" evidence="1">
    <location>
        <begin position="247"/>
        <end position="262"/>
    </location>
</feature>
<protein>
    <submittedName>
        <fullName evidence="2">Uncharacterized protein</fullName>
    </submittedName>
</protein>
<sequence>MWRHFNQPETYPSQTGGADLPPLANSENNDQDQLSDERPNSSYGLDGLGGPSGDILTSGCQRHPPRSSDIYSDSSRLLSLSTFAPSSHEILRDGRPWYTGFRAAPIVQLDFRPIPEMDMSLLTEADHPESYHQTALQRSPADSYSICTTNSSEVPGPRNFDTDSQIDISGFEGVQHDDYQSLDRAASLAQTAHQESLNEKNFYNVPTSISPAKHTQLDCDWPCAYNMPLTPTSNALTYHAKLISPKSDSGLTSQVHQSGTQGETRKPAGLLKGATKQCFHECITKQFSKPVNASCVLSCENPKSNRFSASQIRSSRQKSNPGKPKGSRKNTASLHIVKVPGWTRNVTCGEIPVGKWKWNLDITLPDTSVHYLFGRPLQKGDLLYYSQLTAEPKPIGTHRDILYRKWREDNPSEALVYGVNAFRELQTDYSSGPISCTCVLQRSIGNPEDVRYCAEVPSEFTMTFHAARSLTE</sequence>
<proteinExistence type="predicted"/>
<reference evidence="2" key="2">
    <citation type="submission" date="2014-01" db="EMBL/GenBank/DDBJ databases">
        <title>Evolution of pathogenesis and genome organization in the Tremellales.</title>
        <authorList>
            <person name="Cuomo C."/>
            <person name="Litvintseva A."/>
            <person name="Heitman J."/>
            <person name="Chen Y."/>
            <person name="Sun S."/>
            <person name="Springer D."/>
            <person name="Dromer F."/>
            <person name="Young S."/>
            <person name="Zeng Q."/>
            <person name="Chapman S."/>
            <person name="Gujja S."/>
            <person name="Saif S."/>
            <person name="Birren B."/>
        </authorList>
    </citation>
    <scope>NUCLEOTIDE SEQUENCE</scope>
    <source>
        <strain evidence="2">CBS 10118</strain>
    </source>
</reference>
<name>A0A1B9FUF4_9TREE</name>
<evidence type="ECO:0000313" key="2">
    <source>
        <dbReference type="EMBL" id="OCF22400.1"/>
    </source>
</evidence>
<reference evidence="2" key="1">
    <citation type="submission" date="2013-07" db="EMBL/GenBank/DDBJ databases">
        <title>The Genome Sequence of Cryptococcus bestiolae CBS10118.</title>
        <authorList>
            <consortium name="The Broad Institute Genome Sequencing Platform"/>
            <person name="Cuomo C."/>
            <person name="Litvintseva A."/>
            <person name="Chen Y."/>
            <person name="Heitman J."/>
            <person name="Sun S."/>
            <person name="Springer D."/>
            <person name="Dromer F."/>
            <person name="Young S.K."/>
            <person name="Zeng Q."/>
            <person name="Gargeya S."/>
            <person name="Fitzgerald M."/>
            <person name="Abouelleil A."/>
            <person name="Alvarado L."/>
            <person name="Berlin A.M."/>
            <person name="Chapman S.B."/>
            <person name="Dewar J."/>
            <person name="Goldberg J."/>
            <person name="Griggs A."/>
            <person name="Gujja S."/>
            <person name="Hansen M."/>
            <person name="Howarth C."/>
            <person name="Imamovic A."/>
            <person name="Larimer J."/>
            <person name="McCowan C."/>
            <person name="Murphy C."/>
            <person name="Pearson M."/>
            <person name="Priest M."/>
            <person name="Roberts A."/>
            <person name="Saif S."/>
            <person name="Shea T."/>
            <person name="Sykes S."/>
            <person name="Wortman J."/>
            <person name="Nusbaum C."/>
            <person name="Birren B."/>
        </authorList>
    </citation>
    <scope>NUCLEOTIDE SEQUENCE [LARGE SCALE GENOMIC DNA]</scope>
    <source>
        <strain evidence="2">CBS 10118</strain>
    </source>
</reference>
<feature type="compositionally biased region" description="Polar residues" evidence="1">
    <location>
        <begin position="7"/>
        <end position="16"/>
    </location>
</feature>
<accession>A0A1B9FUF4</accession>